<comment type="similarity">
    <text evidence="2 8">Belongs to the ABC-2 integral membrane protein family.</text>
</comment>
<comment type="subcellular location">
    <subcellularLocation>
        <location evidence="1 8">Cell membrane</location>
        <topology evidence="1 8">Multi-pass membrane protein</topology>
    </subcellularLocation>
</comment>
<protein>
    <recommendedName>
        <fullName evidence="8">Transport permease protein</fullName>
    </recommendedName>
</protein>
<evidence type="ECO:0000256" key="4">
    <source>
        <dbReference type="ARBA" id="ARBA00022475"/>
    </source>
</evidence>
<dbReference type="AlphaFoldDB" id="A0A7Z2VLG1"/>
<dbReference type="KEGG" id="cheb:HH215_20145"/>
<dbReference type="InterPro" id="IPR013525">
    <property type="entry name" value="ABC2_TM"/>
</dbReference>
<reference evidence="10 11" key="1">
    <citation type="submission" date="2020-04" db="EMBL/GenBank/DDBJ databases">
        <title>Genome sequencing of novel species.</title>
        <authorList>
            <person name="Heo J."/>
            <person name="Kim S.-J."/>
            <person name="Kim J.-S."/>
            <person name="Hong S.-B."/>
            <person name="Kwon S.-W."/>
        </authorList>
    </citation>
    <scope>NUCLEOTIDE SEQUENCE [LARGE SCALE GENOMIC DNA]</scope>
    <source>
        <strain evidence="10 11">MFER-1</strain>
    </source>
</reference>
<name>A0A7Z2VLG1_9BACL</name>
<accession>A0A7Z2VLG1</accession>
<keyword evidence="4 8" id="KW-1003">Cell membrane</keyword>
<evidence type="ECO:0000256" key="8">
    <source>
        <dbReference type="RuleBase" id="RU361157"/>
    </source>
</evidence>
<evidence type="ECO:0000313" key="10">
    <source>
        <dbReference type="EMBL" id="QJD85257.1"/>
    </source>
</evidence>
<keyword evidence="6 8" id="KW-1133">Transmembrane helix</keyword>
<evidence type="ECO:0000256" key="2">
    <source>
        <dbReference type="ARBA" id="ARBA00007783"/>
    </source>
</evidence>
<dbReference type="Pfam" id="PF01061">
    <property type="entry name" value="ABC2_membrane"/>
    <property type="match status" value="1"/>
</dbReference>
<evidence type="ECO:0000313" key="11">
    <source>
        <dbReference type="Proteomes" id="UP000502248"/>
    </source>
</evidence>
<evidence type="ECO:0000256" key="5">
    <source>
        <dbReference type="ARBA" id="ARBA00022692"/>
    </source>
</evidence>
<keyword evidence="7 8" id="KW-0472">Membrane</keyword>
<dbReference type="GO" id="GO:0140359">
    <property type="term" value="F:ABC-type transporter activity"/>
    <property type="evidence" value="ECO:0007669"/>
    <property type="project" value="InterPro"/>
</dbReference>
<feature type="transmembrane region" description="Helical" evidence="8">
    <location>
        <begin position="164"/>
        <end position="183"/>
    </location>
</feature>
<dbReference type="PANTHER" id="PTHR30413:SF10">
    <property type="entry name" value="CAPSULE POLYSACCHARIDE EXPORT INNER-MEMBRANE PROTEIN CTRC"/>
    <property type="match status" value="1"/>
</dbReference>
<keyword evidence="11" id="KW-1185">Reference proteome</keyword>
<evidence type="ECO:0000256" key="6">
    <source>
        <dbReference type="ARBA" id="ARBA00022989"/>
    </source>
</evidence>
<feature type="transmembrane region" description="Helical" evidence="8">
    <location>
        <begin position="57"/>
        <end position="76"/>
    </location>
</feature>
<organism evidence="10 11">
    <name type="scientific">Cohnella herbarum</name>
    <dbReference type="NCBI Taxonomy" id="2728023"/>
    <lineage>
        <taxon>Bacteria</taxon>
        <taxon>Bacillati</taxon>
        <taxon>Bacillota</taxon>
        <taxon>Bacilli</taxon>
        <taxon>Bacillales</taxon>
        <taxon>Paenibacillaceae</taxon>
        <taxon>Cohnella</taxon>
    </lineage>
</organism>
<dbReference type="GO" id="GO:0005886">
    <property type="term" value="C:plasma membrane"/>
    <property type="evidence" value="ECO:0007669"/>
    <property type="project" value="UniProtKB-SubCell"/>
</dbReference>
<evidence type="ECO:0000259" key="9">
    <source>
        <dbReference type="PROSITE" id="PS51012"/>
    </source>
</evidence>
<gene>
    <name evidence="10" type="ORF">HH215_20145</name>
</gene>
<evidence type="ECO:0000256" key="3">
    <source>
        <dbReference type="ARBA" id="ARBA00022448"/>
    </source>
</evidence>
<feature type="transmembrane region" description="Helical" evidence="8">
    <location>
        <begin position="108"/>
        <end position="126"/>
    </location>
</feature>
<keyword evidence="3 8" id="KW-0813">Transport</keyword>
<evidence type="ECO:0000256" key="1">
    <source>
        <dbReference type="ARBA" id="ARBA00004651"/>
    </source>
</evidence>
<evidence type="ECO:0000256" key="7">
    <source>
        <dbReference type="ARBA" id="ARBA00023136"/>
    </source>
</evidence>
<feature type="transmembrane region" description="Helical" evidence="8">
    <location>
        <begin position="29"/>
        <end position="50"/>
    </location>
</feature>
<feature type="domain" description="ABC transmembrane type-2" evidence="9">
    <location>
        <begin position="26"/>
        <end position="242"/>
    </location>
</feature>
<sequence length="249" mass="28809">MSLYSVLQWLYLGWIDIKGRYRRTVLGPFWLVATTFLSIAMMGVIYSSIFKVEINEFIPYIAAGIVAWYFISGVIMESCNGLISNKFLLLSKPIPIFLINVRILSRHLIIFLHNMIVLILCLLYFGQLQNVLIFPTILGIIINCVIVITLGIFLSLICARFRDVVQVVTSLMNILFLITPIVWNKKVLESRDYLAEWNLFSHLVDLIRSPLLGQVPSIESYMISFAFFVFILLLAYTSSRKLRNFMYWL</sequence>
<dbReference type="RefSeq" id="WP_169281522.1">
    <property type="nucleotide sequence ID" value="NZ_CP051680.1"/>
</dbReference>
<feature type="transmembrane region" description="Helical" evidence="8">
    <location>
        <begin position="132"/>
        <end position="157"/>
    </location>
</feature>
<dbReference type="PANTHER" id="PTHR30413">
    <property type="entry name" value="INNER MEMBRANE TRANSPORT PERMEASE"/>
    <property type="match status" value="1"/>
</dbReference>
<keyword evidence="5 8" id="KW-0812">Transmembrane</keyword>
<dbReference type="GO" id="GO:0015920">
    <property type="term" value="P:lipopolysaccharide transport"/>
    <property type="evidence" value="ECO:0007669"/>
    <property type="project" value="TreeGrafter"/>
</dbReference>
<dbReference type="Proteomes" id="UP000502248">
    <property type="component" value="Chromosome"/>
</dbReference>
<dbReference type="EMBL" id="CP051680">
    <property type="protein sequence ID" value="QJD85257.1"/>
    <property type="molecule type" value="Genomic_DNA"/>
</dbReference>
<dbReference type="InterPro" id="IPR047817">
    <property type="entry name" value="ABC2_TM_bact-type"/>
</dbReference>
<proteinExistence type="inferred from homology"/>
<feature type="transmembrane region" description="Helical" evidence="8">
    <location>
        <begin position="218"/>
        <end position="236"/>
    </location>
</feature>
<dbReference type="PROSITE" id="PS51012">
    <property type="entry name" value="ABC_TM2"/>
    <property type="match status" value="1"/>
</dbReference>